<comment type="similarity">
    <text evidence="1">Belongs to the protease inhibitor I9 family.</text>
</comment>
<sequence length="113" mass="13125">MFLVKMFKKIFFLTIVLAIFYIIATRPELPQSETSPIDKPVTKKYVIMFKPKTSEKVMDDVKLQIVNNGGSIYLEYYMIKGFAAEIPESFVQTLEHNPNINSMEEDQLVHTMK</sequence>
<dbReference type="EMBL" id="JEMT01029348">
    <property type="protein sequence ID" value="EXX52225.1"/>
    <property type="molecule type" value="Genomic_DNA"/>
</dbReference>
<dbReference type="GO" id="GO:0042144">
    <property type="term" value="P:vacuole fusion, non-autophagic"/>
    <property type="evidence" value="ECO:0007669"/>
    <property type="project" value="TreeGrafter"/>
</dbReference>
<evidence type="ECO:0000313" key="3">
    <source>
        <dbReference type="Proteomes" id="UP000022910"/>
    </source>
</evidence>
<dbReference type="InterPro" id="IPR052471">
    <property type="entry name" value="PBI_I9"/>
</dbReference>
<dbReference type="HOGENOM" id="CLU_2321638_0_0_1"/>
<dbReference type="SUPFAM" id="SSF54897">
    <property type="entry name" value="Protease propeptides/inhibitors"/>
    <property type="match status" value="1"/>
</dbReference>
<dbReference type="AlphaFoldDB" id="A0A015IE73"/>
<dbReference type="Gene3D" id="3.30.70.80">
    <property type="entry name" value="Peptidase S8 propeptide/proteinase inhibitor I9"/>
    <property type="match status" value="1"/>
</dbReference>
<name>A0A015IE73_RHIIW</name>
<evidence type="ECO:0000313" key="2">
    <source>
        <dbReference type="EMBL" id="EXX52225.1"/>
    </source>
</evidence>
<protein>
    <submittedName>
        <fullName evidence="2">Uncharacterized protein</fullName>
    </submittedName>
</protein>
<organism evidence="2 3">
    <name type="scientific">Rhizophagus irregularis (strain DAOM 197198w)</name>
    <name type="common">Glomus intraradices</name>
    <dbReference type="NCBI Taxonomy" id="1432141"/>
    <lineage>
        <taxon>Eukaryota</taxon>
        <taxon>Fungi</taxon>
        <taxon>Fungi incertae sedis</taxon>
        <taxon>Mucoromycota</taxon>
        <taxon>Glomeromycotina</taxon>
        <taxon>Glomeromycetes</taxon>
        <taxon>Glomerales</taxon>
        <taxon>Glomeraceae</taxon>
        <taxon>Rhizophagus</taxon>
    </lineage>
</organism>
<dbReference type="GO" id="GO:0004866">
    <property type="term" value="F:endopeptidase inhibitor activity"/>
    <property type="evidence" value="ECO:0007669"/>
    <property type="project" value="TreeGrafter"/>
</dbReference>
<accession>A0A015IE73</accession>
<keyword evidence="3" id="KW-1185">Reference proteome</keyword>
<reference evidence="2 3" key="1">
    <citation type="submission" date="2014-02" db="EMBL/GenBank/DDBJ databases">
        <title>Single nucleus genome sequencing reveals high similarity among nuclei of an endomycorrhizal fungus.</title>
        <authorList>
            <person name="Lin K."/>
            <person name="Geurts R."/>
            <person name="Zhang Z."/>
            <person name="Limpens E."/>
            <person name="Saunders D.G."/>
            <person name="Mu D."/>
            <person name="Pang E."/>
            <person name="Cao H."/>
            <person name="Cha H."/>
            <person name="Lin T."/>
            <person name="Zhou Q."/>
            <person name="Shang Y."/>
            <person name="Li Y."/>
            <person name="Ivanov S."/>
            <person name="Sharma T."/>
            <person name="Velzen R.V."/>
            <person name="Ruijter N.D."/>
            <person name="Aanen D.K."/>
            <person name="Win J."/>
            <person name="Kamoun S."/>
            <person name="Bisseling T."/>
            <person name="Huang S."/>
        </authorList>
    </citation>
    <scope>NUCLEOTIDE SEQUENCE [LARGE SCALE GENOMIC DNA]</scope>
    <source>
        <strain evidence="3">DAOM197198w</strain>
    </source>
</reference>
<proteinExistence type="inferred from homology"/>
<dbReference type="Proteomes" id="UP000022910">
    <property type="component" value="Unassembled WGS sequence"/>
</dbReference>
<comment type="caution">
    <text evidence="2">The sequence shown here is derived from an EMBL/GenBank/DDBJ whole genome shotgun (WGS) entry which is preliminary data.</text>
</comment>
<gene>
    <name evidence="2" type="ORF">RirG_254890</name>
</gene>
<dbReference type="InterPro" id="IPR037045">
    <property type="entry name" value="S8pro/Inhibitor_I9_sf"/>
</dbReference>
<dbReference type="PANTHER" id="PTHR28288">
    <property type="entry name" value="PROTEASE B INHIBITOR 2"/>
    <property type="match status" value="1"/>
</dbReference>
<evidence type="ECO:0000256" key="1">
    <source>
        <dbReference type="ARBA" id="ARBA00038069"/>
    </source>
</evidence>
<dbReference type="OrthoDB" id="5518345at2759"/>
<dbReference type="PANTHER" id="PTHR28288:SF2">
    <property type="entry name" value="PROTEASE B INHIBITOR 2"/>
    <property type="match status" value="1"/>
</dbReference>
<dbReference type="FunFam" id="3.30.70.80:FF:000005">
    <property type="entry name" value="Proteinase inhibitor I2B"/>
    <property type="match status" value="1"/>
</dbReference>